<dbReference type="InterPro" id="IPR002156">
    <property type="entry name" value="RNaseH_domain"/>
</dbReference>
<sequence length="1645" mass="185294">MQIRKDHTHSRFSPSRAVRYPSLSRDGRAVPSQRYPSRSRVDTVERHRSRTPPSRHYSVAGDRYQVDHSQGAQKGFSRSLAEEAGLHSMRGRDTSRGESHRNPPRHRSPQRSPSRRSNLEMASRSERSRYSRTPPPCPPRQPQVVNTEGETGEASSVPHSRRPALERISPRVQINASIPTSSRSISGRLQDVEIQYAGDNPHDLLGAVQNRTFSEEDHRIPTSLRLGPIPPVPQAKAKPKSASRKKTSAATTSKPAARRKSVKASPKRRVVRSSPLQGISLRKRNVSRPNTKKKLVVDQQESGVLLPENQDPMDIGQSSAPPINLIPATSKDSGDFRNHFTVPPVGLGGGLALFWKENVSLEILESSANLIDVQVKFQNQLLFITFIYGLPQTENRACFWEAVSVMGANRSAPWLLTGDFNDTLDNSEKVGGPIRCEGSFIPFRSFVAQNGLWDVKHSGNHFSWRGWRYDFFIKSRLDRSLANCSWFEAFPAGRCEYLRFEGSDHRPLVTFLDDSLRKNKGVFRFDRRLTDNEEIRSIVDQAWKGQQDESVLAKINRCRAQIIKWTKAQNANSSKLIKEAQAALEGALSASSPDQPLITAYTASLEKLYKEEELFWRQRSRIQWLQSGDRNSAYFHAATRARRAINNVSVIEDDSGNEFHDEDQIAQTISTYYQSIFTAGPRSSNQVVEEALDRKVTLEMNLHLTATPTLLEIKEAVFSIHPDKAPGPDGFSAGFYQSFWDIIGQDVCLDIRHFFESSFLSQRLNETHIRMIPKITSPRKVSDYRPIALCTVHYKIIAKLLTKRLQPILSDLISINQSAFVANRAISDNVLITHEILHYLRTSEAKVRCSMAVKTDMSKAYDRIEWPFLEAVLKRLGFDGKWISWIMACVSSVSYSFLVKGTPKGQVIPSRGLRQGDPLSPYLFILCTEVLSGLCQRAQTRGFLPGIKVARGSPPINHLLFADDTMFFCRSNPKSCNKLMEIINRYGEASGQVINFEKSAITFSSKTPPSVKSAAKLKLGINKEGGVGKYLGLPEHFGRRKKDIFTSIVDRIRQRSHSWTSRFLSAAGKQILLKSVLAAMPLYAMSCFKLPLSLCKRIQSILTRFWWDEKPEKRKISWVAWDTLTLPKSEGGLGFREIEQFNDALLGRISWKILHFPDSLLARVLLGKYCHEKSFLEVSVSSSCSHGWRSIMAGREVLLKGLGWTVGDGSSINVWRDPWLSTDLPRLPFGPPKEENRHLKVSALLAPGTNDWNSVAIQKHLPQYEDVIRKLIPSSRRKKDAMVWLPEKKGVYTTKTGYILAKLHSTAPTIEDFNWQLNIWKLRVPPKLKMFLWKLKRKALPVGNNLSIRGISCDLSCKRCGERETELHILLHCPFAQKVWDLSPIHRIPRTELNGSLGHFLTLARSALSLPPSGLSHTSLFHWTLWHLWKSRNLLIFENRVITESETVAKAIAAAKEWQAAQEMLQTPRMRSISNVPRTEAGLLPLPLIEDVSPYLPRIEVCSQVLPPREDLYCFTDAAWNASSSSCGMGWIFKTQDHRVIHQGSASRRHTPSALAAEALALKAALTAASRMELTSIKVFSDSQVLISLLNTETVTNELQGILHDIALLCHSFVSCIFSFIPREANLLADKLAKTALVSLNCSVL</sequence>
<evidence type="ECO:0000259" key="2">
    <source>
        <dbReference type="PROSITE" id="PS50878"/>
    </source>
</evidence>
<dbReference type="EMBL" id="JAEFBK010000009">
    <property type="protein sequence ID" value="KAG7569725.1"/>
    <property type="molecule type" value="Genomic_DNA"/>
</dbReference>
<dbReference type="GO" id="GO:0004523">
    <property type="term" value="F:RNA-DNA hybrid ribonuclease activity"/>
    <property type="evidence" value="ECO:0007669"/>
    <property type="project" value="InterPro"/>
</dbReference>
<dbReference type="Proteomes" id="UP000694240">
    <property type="component" value="Chromosome 9"/>
</dbReference>
<dbReference type="GO" id="GO:0003676">
    <property type="term" value="F:nucleic acid binding"/>
    <property type="evidence" value="ECO:0007669"/>
    <property type="project" value="InterPro"/>
</dbReference>
<feature type="domain" description="RNase H type-1" evidence="3">
    <location>
        <begin position="1508"/>
        <end position="1638"/>
    </location>
</feature>
<feature type="compositionally biased region" description="Basic residues" evidence="1">
    <location>
        <begin position="1"/>
        <end position="10"/>
    </location>
</feature>
<name>A0A8T2AAI3_9BRAS</name>
<feature type="compositionally biased region" description="Basic residues" evidence="1">
    <location>
        <begin position="237"/>
        <end position="247"/>
    </location>
</feature>
<keyword evidence="5" id="KW-1185">Reference proteome</keyword>
<dbReference type="PANTHER" id="PTHR33116:SF86">
    <property type="entry name" value="REVERSE TRANSCRIPTASE DOMAIN-CONTAINING PROTEIN"/>
    <property type="match status" value="1"/>
</dbReference>
<proteinExistence type="predicted"/>
<dbReference type="InterPro" id="IPR000477">
    <property type="entry name" value="RT_dom"/>
</dbReference>
<dbReference type="Pfam" id="PF03372">
    <property type="entry name" value="Exo_endo_phos"/>
    <property type="match status" value="1"/>
</dbReference>
<feature type="compositionally biased region" description="Polar residues" evidence="1">
    <location>
        <begin position="144"/>
        <end position="158"/>
    </location>
</feature>
<protein>
    <submittedName>
        <fullName evidence="4">Ribonuclease H domain</fullName>
    </submittedName>
</protein>
<evidence type="ECO:0000313" key="4">
    <source>
        <dbReference type="EMBL" id="KAG7569725.1"/>
    </source>
</evidence>
<dbReference type="PANTHER" id="PTHR33116">
    <property type="entry name" value="REVERSE TRANSCRIPTASE ZINC-BINDING DOMAIN-CONTAINING PROTEIN-RELATED-RELATED"/>
    <property type="match status" value="1"/>
</dbReference>
<dbReference type="CDD" id="cd06222">
    <property type="entry name" value="RNase_H_like"/>
    <property type="match status" value="1"/>
</dbReference>
<evidence type="ECO:0000313" key="5">
    <source>
        <dbReference type="Proteomes" id="UP000694240"/>
    </source>
</evidence>
<feature type="compositionally biased region" description="Basic and acidic residues" evidence="1">
    <location>
        <begin position="80"/>
        <end position="101"/>
    </location>
</feature>
<feature type="compositionally biased region" description="Basic residues" evidence="1">
    <location>
        <begin position="256"/>
        <end position="271"/>
    </location>
</feature>
<dbReference type="PROSITE" id="PS50878">
    <property type="entry name" value="RT_POL"/>
    <property type="match status" value="1"/>
</dbReference>
<dbReference type="InterPro" id="IPR026960">
    <property type="entry name" value="RVT-Znf"/>
</dbReference>
<feature type="compositionally biased region" description="Basic residues" evidence="1">
    <location>
        <begin position="281"/>
        <end position="290"/>
    </location>
</feature>
<dbReference type="Pfam" id="PF00078">
    <property type="entry name" value="RVT_1"/>
    <property type="match status" value="1"/>
</dbReference>
<feature type="domain" description="Reverse transcriptase" evidence="2">
    <location>
        <begin position="753"/>
        <end position="1023"/>
    </location>
</feature>
<accession>A0A8T2AAI3</accession>
<dbReference type="Pfam" id="PF13966">
    <property type="entry name" value="zf-RVT"/>
    <property type="match status" value="1"/>
</dbReference>
<reference evidence="4 5" key="1">
    <citation type="submission" date="2020-12" db="EMBL/GenBank/DDBJ databases">
        <title>Concerted genomic and epigenomic changes stabilize Arabidopsis allopolyploids.</title>
        <authorList>
            <person name="Chen Z."/>
        </authorList>
    </citation>
    <scope>NUCLEOTIDE SEQUENCE [LARGE SCALE GENOMIC DNA]</scope>
    <source>
        <strain evidence="4">Allo738</strain>
        <tissue evidence="4">Leaf</tissue>
    </source>
</reference>
<gene>
    <name evidence="4" type="ORF">ISN45_Aa04g024140</name>
</gene>
<dbReference type="Pfam" id="PF13456">
    <property type="entry name" value="RVT_3"/>
    <property type="match status" value="1"/>
</dbReference>
<dbReference type="InterPro" id="IPR005135">
    <property type="entry name" value="Endo/exonuclease/phosphatase"/>
</dbReference>
<feature type="compositionally biased region" description="Polar residues" evidence="1">
    <location>
        <begin position="172"/>
        <end position="183"/>
    </location>
</feature>
<feature type="region of interest" description="Disordered" evidence="1">
    <location>
        <begin position="1"/>
        <end position="183"/>
    </location>
</feature>
<evidence type="ECO:0000259" key="3">
    <source>
        <dbReference type="PROSITE" id="PS50879"/>
    </source>
</evidence>
<dbReference type="PROSITE" id="PS50879">
    <property type="entry name" value="RNASE_H_1"/>
    <property type="match status" value="1"/>
</dbReference>
<comment type="caution">
    <text evidence="4">The sequence shown here is derived from an EMBL/GenBank/DDBJ whole genome shotgun (WGS) entry which is preliminary data.</text>
</comment>
<feature type="region of interest" description="Disordered" evidence="1">
    <location>
        <begin position="214"/>
        <end position="290"/>
    </location>
</feature>
<organism evidence="4 5">
    <name type="scientific">Arabidopsis thaliana x Arabidopsis arenosa</name>
    <dbReference type="NCBI Taxonomy" id="1240361"/>
    <lineage>
        <taxon>Eukaryota</taxon>
        <taxon>Viridiplantae</taxon>
        <taxon>Streptophyta</taxon>
        <taxon>Embryophyta</taxon>
        <taxon>Tracheophyta</taxon>
        <taxon>Spermatophyta</taxon>
        <taxon>Magnoliopsida</taxon>
        <taxon>eudicotyledons</taxon>
        <taxon>Gunneridae</taxon>
        <taxon>Pentapetalae</taxon>
        <taxon>rosids</taxon>
        <taxon>malvids</taxon>
        <taxon>Brassicales</taxon>
        <taxon>Brassicaceae</taxon>
        <taxon>Camelineae</taxon>
        <taxon>Arabidopsis</taxon>
    </lineage>
</organism>
<dbReference type="CDD" id="cd01650">
    <property type="entry name" value="RT_nLTR_like"/>
    <property type="match status" value="1"/>
</dbReference>
<evidence type="ECO:0000256" key="1">
    <source>
        <dbReference type="SAM" id="MobiDB-lite"/>
    </source>
</evidence>
<dbReference type="InterPro" id="IPR044730">
    <property type="entry name" value="RNase_H-like_dom_plant"/>
</dbReference>